<dbReference type="InterPro" id="IPR029063">
    <property type="entry name" value="SAM-dependent_MTases_sf"/>
</dbReference>
<keyword evidence="4" id="KW-0808">Transferase</keyword>
<dbReference type="Gene3D" id="3.40.50.150">
    <property type="entry name" value="Vaccinia Virus protein VP39"/>
    <property type="match status" value="1"/>
</dbReference>
<evidence type="ECO:0000256" key="3">
    <source>
        <dbReference type="ARBA" id="ARBA00022603"/>
    </source>
</evidence>
<evidence type="ECO:0000256" key="4">
    <source>
        <dbReference type="ARBA" id="ARBA00022679"/>
    </source>
</evidence>
<protein>
    <recommendedName>
        <fullName evidence="2">site-specific DNA-methyltransferase (adenine-specific)</fullName>
        <ecNumber evidence="2">2.1.1.72</ecNumber>
    </recommendedName>
</protein>
<dbReference type="GO" id="GO:0009307">
    <property type="term" value="P:DNA restriction-modification system"/>
    <property type="evidence" value="ECO:0007669"/>
    <property type="project" value="InterPro"/>
</dbReference>
<dbReference type="Gene3D" id="1.10.1020.10">
    <property type="entry name" value="Adenine-specific Methyltransferase, Domain 2"/>
    <property type="match status" value="1"/>
</dbReference>
<dbReference type="GO" id="GO:0043565">
    <property type="term" value="F:sequence-specific DNA binding"/>
    <property type="evidence" value="ECO:0007669"/>
    <property type="project" value="TreeGrafter"/>
</dbReference>
<dbReference type="InterPro" id="IPR012327">
    <property type="entry name" value="MeTrfase_D12"/>
</dbReference>
<reference evidence="7 8" key="1">
    <citation type="submission" date="2012-12" db="EMBL/GenBank/DDBJ databases">
        <authorList>
            <person name="Sencilo A."/>
            <person name="Jacobs-Sera D."/>
            <person name="Russell D.A."/>
            <person name="Ko C."/>
            <person name="Bowman C.A."/>
            <person name="Atanasova N."/>
            <person name="Osterlund E."/>
            <person name="Oksanen H.M."/>
            <person name="Bamford D.H."/>
            <person name="Hatfull G.F."/>
            <person name="Roine E."/>
            <person name="Hendrix R.W."/>
        </authorList>
    </citation>
    <scope>NUCLEOTIDE SEQUENCE [LARGE SCALE GENOMIC DNA]</scope>
</reference>
<dbReference type="OrthoDB" id="8399at10239"/>
<dbReference type="PANTHER" id="PTHR30481:SF4">
    <property type="entry name" value="SITE-SPECIFIC DNA-METHYLTRANSFERASE (ADENINE-SPECIFIC)"/>
    <property type="match status" value="1"/>
</dbReference>
<dbReference type="RefSeq" id="YP_008058380.1">
    <property type="nucleotide sequence ID" value="NC_021319.1"/>
</dbReference>
<dbReference type="InterPro" id="IPR023095">
    <property type="entry name" value="Ade_MeTrfase_dom_2"/>
</dbReference>
<dbReference type="PANTHER" id="PTHR30481">
    <property type="entry name" value="DNA ADENINE METHYLASE"/>
    <property type="match status" value="1"/>
</dbReference>
<dbReference type="GO" id="GO:0009007">
    <property type="term" value="F:site-specific DNA-methyltransferase (adenine-specific) activity"/>
    <property type="evidence" value="ECO:0007669"/>
    <property type="project" value="UniProtKB-EC"/>
</dbReference>
<evidence type="ECO:0000256" key="5">
    <source>
        <dbReference type="ARBA" id="ARBA00022691"/>
    </source>
</evidence>
<dbReference type="GeneID" id="16193619"/>
<dbReference type="Pfam" id="PF02086">
    <property type="entry name" value="MethyltransfD12"/>
    <property type="match status" value="1"/>
</dbReference>
<comment type="similarity">
    <text evidence="1">Belongs to the N(4)/N(6)-methyltransferase family.</text>
</comment>
<keyword evidence="5" id="KW-0949">S-adenosyl-L-methionine</keyword>
<accession>R4TM44</accession>
<comment type="catalytic activity">
    <reaction evidence="6">
        <text>a 2'-deoxyadenosine in DNA + S-adenosyl-L-methionine = an N(6)-methyl-2'-deoxyadenosine in DNA + S-adenosyl-L-homocysteine + H(+)</text>
        <dbReference type="Rhea" id="RHEA:15197"/>
        <dbReference type="Rhea" id="RHEA-COMP:12418"/>
        <dbReference type="Rhea" id="RHEA-COMP:12419"/>
        <dbReference type="ChEBI" id="CHEBI:15378"/>
        <dbReference type="ChEBI" id="CHEBI:57856"/>
        <dbReference type="ChEBI" id="CHEBI:59789"/>
        <dbReference type="ChEBI" id="CHEBI:90615"/>
        <dbReference type="ChEBI" id="CHEBI:90616"/>
        <dbReference type="EC" id="2.1.1.72"/>
    </reaction>
</comment>
<dbReference type="EMBL" id="KC292028">
    <property type="protein sequence ID" value="AGM11792.1"/>
    <property type="molecule type" value="Genomic_DNA"/>
</dbReference>
<name>R4TM44_9CAUD</name>
<evidence type="ECO:0000256" key="2">
    <source>
        <dbReference type="ARBA" id="ARBA00011900"/>
    </source>
</evidence>
<dbReference type="GO" id="GO:1904047">
    <property type="term" value="F:S-adenosyl-L-methionine binding"/>
    <property type="evidence" value="ECO:0007669"/>
    <property type="project" value="TreeGrafter"/>
</dbReference>
<evidence type="ECO:0000256" key="1">
    <source>
        <dbReference type="ARBA" id="ARBA00006594"/>
    </source>
</evidence>
<keyword evidence="3" id="KW-0489">Methyltransferase</keyword>
<evidence type="ECO:0000313" key="7">
    <source>
        <dbReference type="EMBL" id="AGM11792.1"/>
    </source>
</evidence>
<dbReference type="EC" id="2.1.1.72" evidence="2"/>
<dbReference type="PRINTS" id="PR00505">
    <property type="entry name" value="D12N6MTFRASE"/>
</dbReference>
<dbReference type="SUPFAM" id="SSF53335">
    <property type="entry name" value="S-adenosyl-L-methionine-dependent methyltransferases"/>
    <property type="match status" value="1"/>
</dbReference>
<organism evidence="7 8">
    <name type="scientific">Haloarcula californiae tailed virus 2</name>
    <dbReference type="NCBI Taxonomy" id="1273747"/>
    <lineage>
        <taxon>Viruses</taxon>
        <taxon>Duplodnaviria</taxon>
        <taxon>Heunggongvirae</taxon>
        <taxon>Uroviricota</taxon>
        <taxon>Caudoviricetes</taxon>
        <taxon>Saparoviridae</taxon>
        <taxon>Samsavirus</taxon>
        <taxon>Samsavirus crystalli</taxon>
        <taxon>Samsavirus HCTV2</taxon>
    </lineage>
</organism>
<sequence>MARSFIPYVGSKTALAPEIYKHFPEHTQYVEVFGGAAGVLLQKPRSEVEVYNDVNDDLVTLFRVTRDRPGELREWLELTPYSRSEYDRICQEFFSGERPEDEVAHAGWVYYIARTNFGGKLGQKAGLKRDRSDRSYSGEYPNLQAIENVAERFRGVTVECLDWRDIFEKYDHPDVLFYCDPPYLDAESYYGGGFEHAEFGQWVQQLDAAWAVSYGHVPDWATDYTIHELEHSHAIDGGGTDGGERLITSWGETDSEFTGAAQASLGGYANE</sequence>
<evidence type="ECO:0000256" key="6">
    <source>
        <dbReference type="ARBA" id="ARBA00047942"/>
    </source>
</evidence>
<dbReference type="PIRSF" id="PIRSF000398">
    <property type="entry name" value="M_m6A_EcoRV"/>
    <property type="match status" value="1"/>
</dbReference>
<evidence type="ECO:0000313" key="8">
    <source>
        <dbReference type="Proteomes" id="UP000204143"/>
    </source>
</evidence>
<dbReference type="InterPro" id="IPR012263">
    <property type="entry name" value="M_m6A_EcoRV"/>
</dbReference>
<proteinExistence type="inferred from homology"/>
<gene>
    <name evidence="7" type="primary">18</name>
    <name evidence="7" type="ORF">HCTV2_18</name>
</gene>
<dbReference type="GO" id="GO:0006298">
    <property type="term" value="P:mismatch repair"/>
    <property type="evidence" value="ECO:0007669"/>
    <property type="project" value="TreeGrafter"/>
</dbReference>
<keyword evidence="8" id="KW-1185">Reference proteome</keyword>
<dbReference type="KEGG" id="vg:16193619"/>
<dbReference type="REBASE" id="65536">
    <property type="entry name" value="M.HhcHCTV2ORF18P"/>
</dbReference>
<dbReference type="Proteomes" id="UP000204143">
    <property type="component" value="Segment"/>
</dbReference>
<dbReference type="GO" id="GO:0032259">
    <property type="term" value="P:methylation"/>
    <property type="evidence" value="ECO:0007669"/>
    <property type="project" value="UniProtKB-KW"/>
</dbReference>